<reference evidence="3 4" key="1">
    <citation type="submission" date="2018-01" db="EMBL/GenBank/DDBJ databases">
        <title>Comparison of the Chinese Bamboo Partridge and Red Junglefowl genome sequences highlights the importance of demography in genome evolution.</title>
        <authorList>
            <person name="Tiley G.P."/>
            <person name="Kimball R.T."/>
            <person name="Braun E.L."/>
            <person name="Burleigh J.G."/>
        </authorList>
    </citation>
    <scope>NUCLEOTIDE SEQUENCE [LARGE SCALE GENOMIC DNA]</scope>
    <source>
        <strain evidence="3">RTK389</strain>
        <tissue evidence="3">Blood</tissue>
    </source>
</reference>
<dbReference type="EMBL" id="PPHD01025758">
    <property type="protein sequence ID" value="POI27022.1"/>
    <property type="molecule type" value="Genomic_DNA"/>
</dbReference>
<feature type="region of interest" description="Disordered" evidence="1">
    <location>
        <begin position="97"/>
        <end position="125"/>
    </location>
</feature>
<dbReference type="Proteomes" id="UP000237246">
    <property type="component" value="Unassembled WGS sequence"/>
</dbReference>
<comment type="caution">
    <text evidence="3">The sequence shown here is derived from an EMBL/GenBank/DDBJ whole genome shotgun (WGS) entry which is preliminary data.</text>
</comment>
<protein>
    <submittedName>
        <fullName evidence="3">Uncharacterized protein</fullName>
    </submittedName>
</protein>
<keyword evidence="4" id="KW-1185">Reference proteome</keyword>
<keyword evidence="2" id="KW-0732">Signal</keyword>
<evidence type="ECO:0000313" key="3">
    <source>
        <dbReference type="EMBL" id="POI27022.1"/>
    </source>
</evidence>
<proteinExistence type="predicted"/>
<accession>A0A2P4SSE1</accession>
<gene>
    <name evidence="3" type="ORF">CIB84_009227</name>
</gene>
<evidence type="ECO:0000256" key="1">
    <source>
        <dbReference type="SAM" id="MobiDB-lite"/>
    </source>
</evidence>
<organism evidence="3 4">
    <name type="scientific">Bambusicola thoracicus</name>
    <name type="common">Chinese bamboo-partridge</name>
    <name type="synonym">Perdix thoracica</name>
    <dbReference type="NCBI Taxonomy" id="9083"/>
    <lineage>
        <taxon>Eukaryota</taxon>
        <taxon>Metazoa</taxon>
        <taxon>Chordata</taxon>
        <taxon>Craniata</taxon>
        <taxon>Vertebrata</taxon>
        <taxon>Euteleostomi</taxon>
        <taxon>Archelosauria</taxon>
        <taxon>Archosauria</taxon>
        <taxon>Dinosauria</taxon>
        <taxon>Saurischia</taxon>
        <taxon>Theropoda</taxon>
        <taxon>Coelurosauria</taxon>
        <taxon>Aves</taxon>
        <taxon>Neognathae</taxon>
        <taxon>Galloanserae</taxon>
        <taxon>Galliformes</taxon>
        <taxon>Phasianidae</taxon>
        <taxon>Perdicinae</taxon>
        <taxon>Bambusicola</taxon>
    </lineage>
</organism>
<feature type="signal peptide" evidence="2">
    <location>
        <begin position="1"/>
        <end position="25"/>
    </location>
</feature>
<sequence length="125" mass="13778">MSIAERWRFLPTVLFLTSPLSLTHSRLVPKSCCLFSLPSHTFSTNTKEVQTETVCCRSPKDSHRSSTEPQTFPIHILALFSPIYRVTQLQKSQPLHAPLHGTAMQGLGTAPSLQIPAPQQPAADS</sequence>
<evidence type="ECO:0000256" key="2">
    <source>
        <dbReference type="SAM" id="SignalP"/>
    </source>
</evidence>
<evidence type="ECO:0000313" key="4">
    <source>
        <dbReference type="Proteomes" id="UP000237246"/>
    </source>
</evidence>
<dbReference type="AlphaFoldDB" id="A0A2P4SSE1"/>
<feature type="chain" id="PRO_5015198300" evidence="2">
    <location>
        <begin position="26"/>
        <end position="125"/>
    </location>
</feature>
<name>A0A2P4SSE1_BAMTH</name>